<dbReference type="GO" id="GO:0005979">
    <property type="term" value="P:regulation of glycogen biosynthetic process"/>
    <property type="evidence" value="ECO:0007669"/>
    <property type="project" value="TreeGrafter"/>
</dbReference>
<dbReference type="AlphaFoldDB" id="A0A2N5V231"/>
<dbReference type="GO" id="GO:2001069">
    <property type="term" value="F:glycogen binding"/>
    <property type="evidence" value="ECO:0007669"/>
    <property type="project" value="TreeGrafter"/>
</dbReference>
<feature type="region of interest" description="Disordered" evidence="1">
    <location>
        <begin position="552"/>
        <end position="593"/>
    </location>
</feature>
<reference evidence="5 6" key="1">
    <citation type="submission" date="2017-11" db="EMBL/GenBank/DDBJ databases">
        <title>De novo assembly and phasing of dikaryotic genomes from two isolates of Puccinia coronata f. sp. avenae, the causal agent of oat crown rust.</title>
        <authorList>
            <person name="Miller M.E."/>
            <person name="Zhang Y."/>
            <person name="Omidvar V."/>
            <person name="Sperschneider J."/>
            <person name="Schwessinger B."/>
            <person name="Raley C."/>
            <person name="Palmer J.M."/>
            <person name="Garnica D."/>
            <person name="Upadhyaya N."/>
            <person name="Rathjen J."/>
            <person name="Taylor J.M."/>
            <person name="Park R.F."/>
            <person name="Dodds P.N."/>
            <person name="Hirsch C.D."/>
            <person name="Kianian S.F."/>
            <person name="Figueroa M."/>
        </authorList>
    </citation>
    <scope>NUCLEOTIDE SEQUENCE [LARGE SCALE GENOMIC DNA]</scope>
    <source>
        <strain evidence="4">12NC29</strain>
        <strain evidence="3">12SD80</strain>
    </source>
</reference>
<feature type="region of interest" description="Disordered" evidence="1">
    <location>
        <begin position="139"/>
        <end position="170"/>
    </location>
</feature>
<comment type="caution">
    <text evidence="3">The sequence shown here is derived from an EMBL/GenBank/DDBJ whole genome shotgun (WGS) entry which is preliminary data.</text>
</comment>
<dbReference type="Gene3D" id="2.60.40.2440">
    <property type="entry name" value="Carbohydrate binding type-21 domain"/>
    <property type="match status" value="1"/>
</dbReference>
<evidence type="ECO:0000256" key="1">
    <source>
        <dbReference type="SAM" id="MobiDB-lite"/>
    </source>
</evidence>
<sequence>MTSLQTQPPLPSTTASSTTPPSHQQQQPTTAAPPPPPPGFMHQKSYSAYQFPIVNFNSPTPPSSDRKDYFDPPLDSKKMGRPLHQKAQSETCMRLDLPGPGAYSSSACTSASSSSCSFDTTPMLRKKSGEVVRSSLKFTSSSGSTACSSRSNSYSNSRSAPSTPTQGGAKAVHFDTHLEHVRHFLSQQRPIAVSRDGSPIETETEGEEEYPFPDMMNHAPGSLHHQRSKLVIELPNMPLNPALSIDRHVCLNSLELAADGKNLKGTVLVHNLSFEKRVAVRFTFDKWQTVSEVTADYLRSQTPHHHIHKFPPSSSHHHHPSTDVFGFTIKLQDVLARIEEREMEIAVRYLAAGGEYWDNNFSQNYHVRFKNLRNGPPHGSAHQQKPTSQSPMSRSPTITTTTGSIPNTNHHHHHREANEDASWATTLRAELDRLVGDDLGVSSSMMNGAHGIVGLKKKKGGSASFSCVGNTHPTLDALSAGSQLRSGTGLSARYDFGLSLKQAVRQQHAKGPNNPNSNNNNNRFHNNVLPLTLSPVPVEWLGLQPTNNNHCASFKLNDRSPEFLNQPSYTPPNSNSQHHPHQPQPPPPQYHGSQLYHAYTKRWSLPTSTPIALPNLPPSPPQDLPSSSASSTSSTTTTVRNLASHDSSPSLPISSNPTHCDNVAAAAAAAALPPHQPPSPFFSSGIFTPQSPSLTDDSI</sequence>
<feature type="region of interest" description="Disordered" evidence="1">
    <location>
        <begin position="370"/>
        <end position="421"/>
    </location>
</feature>
<dbReference type="GO" id="GO:0000164">
    <property type="term" value="C:protein phosphatase type 1 complex"/>
    <property type="evidence" value="ECO:0007669"/>
    <property type="project" value="TreeGrafter"/>
</dbReference>
<dbReference type="PANTHER" id="PTHR12307">
    <property type="entry name" value="PROTEIN PHOSPHATASE 1 REGULATORY SUBUNIT"/>
    <property type="match status" value="1"/>
</dbReference>
<gene>
    <name evidence="4" type="ORF">PCANC_07687</name>
    <name evidence="3" type="ORF">PCASD_04855</name>
</gene>
<organism evidence="3 6">
    <name type="scientific">Puccinia coronata f. sp. avenae</name>
    <dbReference type="NCBI Taxonomy" id="200324"/>
    <lineage>
        <taxon>Eukaryota</taxon>
        <taxon>Fungi</taxon>
        <taxon>Dikarya</taxon>
        <taxon>Basidiomycota</taxon>
        <taxon>Pucciniomycotina</taxon>
        <taxon>Pucciniomycetes</taxon>
        <taxon>Pucciniales</taxon>
        <taxon>Pucciniaceae</taxon>
        <taxon>Puccinia</taxon>
    </lineage>
</organism>
<feature type="compositionally biased region" description="Low complexity" evidence="1">
    <location>
        <begin position="139"/>
        <end position="164"/>
    </location>
</feature>
<evidence type="ECO:0000313" key="4">
    <source>
        <dbReference type="EMBL" id="PLW52561.1"/>
    </source>
</evidence>
<feature type="region of interest" description="Disordered" evidence="1">
    <location>
        <begin position="504"/>
        <end position="528"/>
    </location>
</feature>
<dbReference type="EMBL" id="PGCI01000061">
    <property type="protein sequence ID" value="PLW44065.1"/>
    <property type="molecule type" value="Genomic_DNA"/>
</dbReference>
<proteinExistence type="predicted"/>
<feature type="compositionally biased region" description="Low complexity" evidence="1">
    <location>
        <begin position="624"/>
        <end position="657"/>
    </location>
</feature>
<feature type="compositionally biased region" description="Basic and acidic residues" evidence="1">
    <location>
        <begin position="64"/>
        <end position="78"/>
    </location>
</feature>
<evidence type="ECO:0000313" key="5">
    <source>
        <dbReference type="Proteomes" id="UP000235388"/>
    </source>
</evidence>
<protein>
    <recommendedName>
        <fullName evidence="2">CBM21 domain-containing protein</fullName>
    </recommendedName>
</protein>
<feature type="compositionally biased region" description="Low complexity" evidence="1">
    <location>
        <begin position="395"/>
        <end position="408"/>
    </location>
</feature>
<dbReference type="PANTHER" id="PTHR12307:SF36">
    <property type="entry name" value="GLYCOGEN-BINDING SUBUNIT 76A"/>
    <property type="match status" value="1"/>
</dbReference>
<feature type="domain" description="CBM21" evidence="2">
    <location>
        <begin position="241"/>
        <end position="368"/>
    </location>
</feature>
<dbReference type="InterPro" id="IPR005036">
    <property type="entry name" value="CBM21_dom"/>
</dbReference>
<feature type="compositionally biased region" description="Polar residues" evidence="1">
    <location>
        <begin position="381"/>
        <end position="394"/>
    </location>
</feature>
<dbReference type="Proteomes" id="UP000235388">
    <property type="component" value="Unassembled WGS sequence"/>
</dbReference>
<dbReference type="STRING" id="200324.A0A2N5V231"/>
<feature type="region of interest" description="Disordered" evidence="1">
    <location>
        <begin position="1"/>
        <end position="88"/>
    </location>
</feature>
<dbReference type="Pfam" id="PF03370">
    <property type="entry name" value="CBM_21"/>
    <property type="match status" value="1"/>
</dbReference>
<feature type="compositionally biased region" description="Polar residues" evidence="1">
    <location>
        <begin position="685"/>
        <end position="699"/>
    </location>
</feature>
<dbReference type="OrthoDB" id="1881at2759"/>
<evidence type="ECO:0000259" key="2">
    <source>
        <dbReference type="PROSITE" id="PS51159"/>
    </source>
</evidence>
<keyword evidence="5" id="KW-1185">Reference proteome</keyword>
<dbReference type="EMBL" id="PGCJ01000079">
    <property type="protein sequence ID" value="PLW52561.1"/>
    <property type="molecule type" value="Genomic_DNA"/>
</dbReference>
<evidence type="ECO:0000313" key="3">
    <source>
        <dbReference type="EMBL" id="PLW44065.1"/>
    </source>
</evidence>
<feature type="region of interest" description="Disordered" evidence="1">
    <location>
        <begin position="609"/>
        <end position="699"/>
    </location>
</feature>
<feature type="compositionally biased region" description="Acidic residues" evidence="1">
    <location>
        <begin position="202"/>
        <end position="211"/>
    </location>
</feature>
<dbReference type="Proteomes" id="UP000235392">
    <property type="component" value="Unassembled WGS sequence"/>
</dbReference>
<feature type="compositionally biased region" description="Low complexity" evidence="1">
    <location>
        <begin position="1"/>
        <end position="30"/>
    </location>
</feature>
<dbReference type="GO" id="GO:0008157">
    <property type="term" value="F:protein phosphatase 1 binding"/>
    <property type="evidence" value="ECO:0007669"/>
    <property type="project" value="TreeGrafter"/>
</dbReference>
<accession>A0A2N5V231</accession>
<dbReference type="InterPro" id="IPR050782">
    <property type="entry name" value="PP1_regulatory_subunit_3"/>
</dbReference>
<name>A0A2N5V231_9BASI</name>
<dbReference type="PROSITE" id="PS51159">
    <property type="entry name" value="CBM21"/>
    <property type="match status" value="1"/>
</dbReference>
<dbReference type="InterPro" id="IPR038175">
    <property type="entry name" value="CBM21_dom_sf"/>
</dbReference>
<evidence type="ECO:0000313" key="6">
    <source>
        <dbReference type="Proteomes" id="UP000235392"/>
    </source>
</evidence>
<feature type="region of interest" description="Disordered" evidence="1">
    <location>
        <begin position="193"/>
        <end position="213"/>
    </location>
</feature>
<feature type="compositionally biased region" description="Low complexity" evidence="1">
    <location>
        <begin position="513"/>
        <end position="527"/>
    </location>
</feature>